<organism evidence="1">
    <name type="scientific">termite gut metagenome</name>
    <dbReference type="NCBI Taxonomy" id="433724"/>
    <lineage>
        <taxon>unclassified sequences</taxon>
        <taxon>metagenomes</taxon>
        <taxon>organismal metagenomes</taxon>
    </lineage>
</organism>
<protein>
    <submittedName>
        <fullName evidence="1">Uncharacterized protein</fullName>
    </submittedName>
</protein>
<proteinExistence type="predicted"/>
<sequence>MAITKPYHRNYREFIKRSNSDYSSWAFIVDRKYADSPHYFVKAFLLLQEDIKSVFNYIEPSDINLLAFSFKIHELLIRTCLEIEANFKAVLRENTYTPVFRGGKKGGQSKTEDLWNMNDYIKINKTHHLDNYEVELPFWRGEKNQYKPFENWSNSNSLKWYQAYNETKHDRHKNFETANFENLINAFCGLFVILSSQFHCESFSTGGSVLEINVDSYFEGNFGIGEYLKIKFPTNWQDDEKYDFDWSVLKKEENRFEKIDYNNI</sequence>
<gene>
    <name evidence="1" type="ORF">EZS27_020200</name>
</gene>
<dbReference type="AlphaFoldDB" id="A0A5J4RBY0"/>
<reference evidence="1" key="1">
    <citation type="submission" date="2019-03" db="EMBL/GenBank/DDBJ databases">
        <title>Single cell metagenomics reveals metabolic interactions within the superorganism composed of flagellate Streblomastix strix and complex community of Bacteroidetes bacteria on its surface.</title>
        <authorList>
            <person name="Treitli S.C."/>
            <person name="Kolisko M."/>
            <person name="Husnik F."/>
            <person name="Keeling P."/>
            <person name="Hampl V."/>
        </authorList>
    </citation>
    <scope>NUCLEOTIDE SEQUENCE</scope>
    <source>
        <strain evidence="1">STM</strain>
    </source>
</reference>
<evidence type="ECO:0000313" key="1">
    <source>
        <dbReference type="EMBL" id="KAA6331159.1"/>
    </source>
</evidence>
<accession>A0A5J4RBY0</accession>
<dbReference type="EMBL" id="SNRY01001407">
    <property type="protein sequence ID" value="KAA6331159.1"/>
    <property type="molecule type" value="Genomic_DNA"/>
</dbReference>
<name>A0A5J4RBY0_9ZZZZ</name>
<comment type="caution">
    <text evidence="1">The sequence shown here is derived from an EMBL/GenBank/DDBJ whole genome shotgun (WGS) entry which is preliminary data.</text>
</comment>